<comment type="caution">
    <text evidence="2">The sequence shown here is derived from an EMBL/GenBank/DDBJ whole genome shotgun (WGS) entry which is preliminary data.</text>
</comment>
<dbReference type="PANTHER" id="PTHR48079:SF6">
    <property type="entry name" value="NAD(P)-BINDING DOMAIN-CONTAINING PROTEIN-RELATED"/>
    <property type="match status" value="1"/>
</dbReference>
<sequence length="309" mass="33650">MDILLAGATGTISSALIPQLISAGHTVYGLTRNAQGARRLTESRVRPVIADMMNGEALLTAVDGLRADAVVHQATALTRTPTRHRDLYATDALRDEGTRNLLRAAKVVGAQRFVTQSFFLGYGWRDHGPAPLTEDRPFAQLEGGPFDPHLRSLRSNEDQVLGFGGIALRYGLFYGPEPSTFGMMDSLRRRKLPVPRHAATLHPIHIEDAASATVAALEHGRPGEAYNIADDRPVDMGDYLDTLAATAGAPTPRRIPGWLLRATPYLHALLVGSHIRLDTSKAKRELDWAPEYPTYRDGMAAIATTPTPH</sequence>
<dbReference type="EMBL" id="QQAZ01000008">
    <property type="protein sequence ID" value="RDI48444.1"/>
    <property type="molecule type" value="Genomic_DNA"/>
</dbReference>
<evidence type="ECO:0000313" key="2">
    <source>
        <dbReference type="EMBL" id="RDI48444.1"/>
    </source>
</evidence>
<gene>
    <name evidence="2" type="ORF">DFR68_108277</name>
</gene>
<name>A0A370H0H9_9NOCA</name>
<dbReference type="PANTHER" id="PTHR48079">
    <property type="entry name" value="PROTEIN YEEZ"/>
    <property type="match status" value="1"/>
</dbReference>
<dbReference type="Gene3D" id="3.40.50.720">
    <property type="entry name" value="NAD(P)-binding Rossmann-like Domain"/>
    <property type="match status" value="1"/>
</dbReference>
<evidence type="ECO:0000259" key="1">
    <source>
        <dbReference type="Pfam" id="PF01370"/>
    </source>
</evidence>
<dbReference type="InterPro" id="IPR051783">
    <property type="entry name" value="NAD(P)-dependent_oxidoreduct"/>
</dbReference>
<dbReference type="Pfam" id="PF01370">
    <property type="entry name" value="Epimerase"/>
    <property type="match status" value="1"/>
</dbReference>
<dbReference type="RefSeq" id="WP_068022637.1">
    <property type="nucleotide sequence ID" value="NZ_QQAZ01000008.1"/>
</dbReference>
<dbReference type="InterPro" id="IPR036291">
    <property type="entry name" value="NAD(P)-bd_dom_sf"/>
</dbReference>
<dbReference type="GO" id="GO:0005737">
    <property type="term" value="C:cytoplasm"/>
    <property type="evidence" value="ECO:0007669"/>
    <property type="project" value="TreeGrafter"/>
</dbReference>
<organism evidence="2 3">
    <name type="scientific">Nocardia mexicana</name>
    <dbReference type="NCBI Taxonomy" id="279262"/>
    <lineage>
        <taxon>Bacteria</taxon>
        <taxon>Bacillati</taxon>
        <taxon>Actinomycetota</taxon>
        <taxon>Actinomycetes</taxon>
        <taxon>Mycobacteriales</taxon>
        <taxon>Nocardiaceae</taxon>
        <taxon>Nocardia</taxon>
    </lineage>
</organism>
<proteinExistence type="predicted"/>
<dbReference type="GO" id="GO:0004029">
    <property type="term" value="F:aldehyde dehydrogenase (NAD+) activity"/>
    <property type="evidence" value="ECO:0007669"/>
    <property type="project" value="TreeGrafter"/>
</dbReference>
<dbReference type="SUPFAM" id="SSF51735">
    <property type="entry name" value="NAD(P)-binding Rossmann-fold domains"/>
    <property type="match status" value="1"/>
</dbReference>
<dbReference type="Proteomes" id="UP000255355">
    <property type="component" value="Unassembled WGS sequence"/>
</dbReference>
<evidence type="ECO:0000313" key="3">
    <source>
        <dbReference type="Proteomes" id="UP000255355"/>
    </source>
</evidence>
<dbReference type="AlphaFoldDB" id="A0A370H0H9"/>
<dbReference type="OrthoDB" id="9787292at2"/>
<dbReference type="STRING" id="1210089.GCA_001613165_04395"/>
<accession>A0A370H0H9</accession>
<reference evidence="2 3" key="1">
    <citation type="submission" date="2018-07" db="EMBL/GenBank/DDBJ databases">
        <title>Genomic Encyclopedia of Type Strains, Phase IV (KMG-IV): sequencing the most valuable type-strain genomes for metagenomic binning, comparative biology and taxonomic classification.</title>
        <authorList>
            <person name="Goeker M."/>
        </authorList>
    </citation>
    <scope>NUCLEOTIDE SEQUENCE [LARGE SCALE GENOMIC DNA]</scope>
    <source>
        <strain evidence="2 3">DSM 44952</strain>
    </source>
</reference>
<dbReference type="InterPro" id="IPR001509">
    <property type="entry name" value="Epimerase_deHydtase"/>
</dbReference>
<feature type="domain" description="NAD-dependent epimerase/dehydratase" evidence="1">
    <location>
        <begin position="3"/>
        <end position="229"/>
    </location>
</feature>
<protein>
    <submittedName>
        <fullName evidence="2">Nucleoside-diphosphate-sugar epimerase</fullName>
    </submittedName>
</protein>
<keyword evidence="3" id="KW-1185">Reference proteome</keyword>